<evidence type="ECO:0000313" key="1">
    <source>
        <dbReference type="EMBL" id="KAL0437859.1"/>
    </source>
</evidence>
<organism evidence="1">
    <name type="scientific">Sesamum radiatum</name>
    <name type="common">Black benniseed</name>
    <dbReference type="NCBI Taxonomy" id="300843"/>
    <lineage>
        <taxon>Eukaryota</taxon>
        <taxon>Viridiplantae</taxon>
        <taxon>Streptophyta</taxon>
        <taxon>Embryophyta</taxon>
        <taxon>Tracheophyta</taxon>
        <taxon>Spermatophyta</taxon>
        <taxon>Magnoliopsida</taxon>
        <taxon>eudicotyledons</taxon>
        <taxon>Gunneridae</taxon>
        <taxon>Pentapetalae</taxon>
        <taxon>asterids</taxon>
        <taxon>lamiids</taxon>
        <taxon>Lamiales</taxon>
        <taxon>Pedaliaceae</taxon>
        <taxon>Sesamum</taxon>
    </lineage>
</organism>
<protein>
    <submittedName>
        <fullName evidence="1">Uncharacterized protein</fullName>
    </submittedName>
</protein>
<dbReference type="EMBL" id="JACGWJ010000002">
    <property type="protein sequence ID" value="KAL0437859.1"/>
    <property type="molecule type" value="Genomic_DNA"/>
</dbReference>
<gene>
    <name evidence="1" type="ORF">Sradi_0493800</name>
</gene>
<dbReference type="AlphaFoldDB" id="A0AAW2W7Q2"/>
<reference evidence="1" key="2">
    <citation type="journal article" date="2024" name="Plant">
        <title>Genomic evolution and insights into agronomic trait innovations of Sesamum species.</title>
        <authorList>
            <person name="Miao H."/>
            <person name="Wang L."/>
            <person name="Qu L."/>
            <person name="Liu H."/>
            <person name="Sun Y."/>
            <person name="Le M."/>
            <person name="Wang Q."/>
            <person name="Wei S."/>
            <person name="Zheng Y."/>
            <person name="Lin W."/>
            <person name="Duan Y."/>
            <person name="Cao H."/>
            <person name="Xiong S."/>
            <person name="Wang X."/>
            <person name="Wei L."/>
            <person name="Li C."/>
            <person name="Ma Q."/>
            <person name="Ju M."/>
            <person name="Zhao R."/>
            <person name="Li G."/>
            <person name="Mu C."/>
            <person name="Tian Q."/>
            <person name="Mei H."/>
            <person name="Zhang T."/>
            <person name="Gao T."/>
            <person name="Zhang H."/>
        </authorList>
    </citation>
    <scope>NUCLEOTIDE SEQUENCE</scope>
    <source>
        <strain evidence="1">G02</strain>
    </source>
</reference>
<name>A0AAW2W7Q2_SESRA</name>
<proteinExistence type="predicted"/>
<comment type="caution">
    <text evidence="1">The sequence shown here is derived from an EMBL/GenBank/DDBJ whole genome shotgun (WGS) entry which is preliminary data.</text>
</comment>
<reference evidence="1" key="1">
    <citation type="submission" date="2020-06" db="EMBL/GenBank/DDBJ databases">
        <authorList>
            <person name="Li T."/>
            <person name="Hu X."/>
            <person name="Zhang T."/>
            <person name="Song X."/>
            <person name="Zhang H."/>
            <person name="Dai N."/>
            <person name="Sheng W."/>
            <person name="Hou X."/>
            <person name="Wei L."/>
        </authorList>
    </citation>
    <scope>NUCLEOTIDE SEQUENCE</scope>
    <source>
        <strain evidence="1">G02</strain>
        <tissue evidence="1">Leaf</tissue>
    </source>
</reference>
<sequence>MDTNKFNGTNYTDWLRNLRINLDFKNQRYVMDKPLPTVLPKGSSPEERFTIDKWLEDNCKVRSIILTSMTNEIQKQYDRLDDVPSIMLCMKEVCSS</sequence>
<accession>A0AAW2W7Q2</accession>